<accession>A0A9P0ENI0</accession>
<gene>
    <name evidence="6" type="ORF">CSOL1703_00006088</name>
</gene>
<evidence type="ECO:0000256" key="1">
    <source>
        <dbReference type="ARBA" id="ARBA00022723"/>
    </source>
</evidence>
<dbReference type="SUPFAM" id="SSF144232">
    <property type="entry name" value="HIT/MYND zinc finger-like"/>
    <property type="match status" value="1"/>
</dbReference>
<organism evidence="6 7">
    <name type="scientific">Clonostachys solani</name>
    <dbReference type="NCBI Taxonomy" id="160281"/>
    <lineage>
        <taxon>Eukaryota</taxon>
        <taxon>Fungi</taxon>
        <taxon>Dikarya</taxon>
        <taxon>Ascomycota</taxon>
        <taxon>Pezizomycotina</taxon>
        <taxon>Sordariomycetes</taxon>
        <taxon>Hypocreomycetidae</taxon>
        <taxon>Hypocreales</taxon>
        <taxon>Bionectriaceae</taxon>
        <taxon>Clonostachys</taxon>
    </lineage>
</organism>
<dbReference type="PROSITE" id="PS50865">
    <property type="entry name" value="ZF_MYND_2"/>
    <property type="match status" value="1"/>
</dbReference>
<reference evidence="6" key="1">
    <citation type="submission" date="2021-10" db="EMBL/GenBank/DDBJ databases">
        <authorList>
            <person name="Piombo E."/>
        </authorList>
    </citation>
    <scope>NUCLEOTIDE SEQUENCE</scope>
</reference>
<dbReference type="Pfam" id="PF14737">
    <property type="entry name" value="DUF4470"/>
    <property type="match status" value="1"/>
</dbReference>
<evidence type="ECO:0000313" key="6">
    <source>
        <dbReference type="EMBL" id="CAH0056152.1"/>
    </source>
</evidence>
<proteinExistence type="predicted"/>
<dbReference type="InterPro" id="IPR027974">
    <property type="entry name" value="DUF4470"/>
</dbReference>
<dbReference type="Gene3D" id="6.10.140.2220">
    <property type="match status" value="1"/>
</dbReference>
<keyword evidence="7" id="KW-1185">Reference proteome</keyword>
<feature type="domain" description="MYND-type" evidence="5">
    <location>
        <begin position="2"/>
        <end position="48"/>
    </location>
</feature>
<keyword evidence="1" id="KW-0479">Metal-binding</keyword>
<sequence>MASTCANHSSAGESCLKPAPFSCKNCRLVSYCGSECQREHWAIHKKDCKCDVMSKTWKPAWTVENRTPDFVQEVIKSFEFGGSKYLWGNVPAIDVLRLDKNEGVSYDKELNVLFAASGDLRNVIATITSLPDSFDKGLSAVLNDKEFDVVARNAIMLLLCLTINDPEEAASAITHIWYSSSIWESHMNLLQENIRPLIAKVCAETEGNSQDALLVTWKFGPSSLQLALSNDDWKRLLNFLKVPAGLTVDRANEIRTAVTLAKECRDFRDRKYATMPCAHRLAEERFRQDGLMVPFAGSRKPYTVPNPTMFQNPNEWPMPYVADPLHGWDMHEISAKSSSPATSDRYGILQAHVQTLLQLFHSRLRTHSCSFQLFNLNATELPDYLKEASFSRIEMANISDVGYLGCAMSLFTLSPLLQRPSDNPHATLLMLFMNAAREKLTTQDELAENTRLVPVLALAGFVRPPRPGSEPYGPDFMLFIRAAGFYMDFETCFDRYIKDQHFDLVGSVCGMEMKKTHTIVEKWPWSPKLRPGQPGSRQEFDSLVQSAYAGHERYVEWKSVGRSMIESMSVGG</sequence>
<keyword evidence="2 4" id="KW-0863">Zinc-finger</keyword>
<name>A0A9P0ENI0_9HYPO</name>
<evidence type="ECO:0000256" key="3">
    <source>
        <dbReference type="ARBA" id="ARBA00022833"/>
    </source>
</evidence>
<dbReference type="EMBL" id="CABFOC020000063">
    <property type="protein sequence ID" value="CAH0056152.1"/>
    <property type="molecule type" value="Genomic_DNA"/>
</dbReference>
<keyword evidence="3" id="KW-0862">Zinc</keyword>
<dbReference type="Pfam" id="PF01753">
    <property type="entry name" value="zf-MYND"/>
    <property type="match status" value="1"/>
</dbReference>
<dbReference type="Proteomes" id="UP000775872">
    <property type="component" value="Unassembled WGS sequence"/>
</dbReference>
<evidence type="ECO:0000313" key="7">
    <source>
        <dbReference type="Proteomes" id="UP000775872"/>
    </source>
</evidence>
<dbReference type="GO" id="GO:0008270">
    <property type="term" value="F:zinc ion binding"/>
    <property type="evidence" value="ECO:0007669"/>
    <property type="project" value="UniProtKB-KW"/>
</dbReference>
<dbReference type="InterPro" id="IPR002893">
    <property type="entry name" value="Znf_MYND"/>
</dbReference>
<evidence type="ECO:0000256" key="4">
    <source>
        <dbReference type="PROSITE-ProRule" id="PRU00134"/>
    </source>
</evidence>
<comment type="caution">
    <text evidence="6">The sequence shown here is derived from an EMBL/GenBank/DDBJ whole genome shotgun (WGS) entry which is preliminary data.</text>
</comment>
<dbReference type="OrthoDB" id="5282002at2759"/>
<evidence type="ECO:0000259" key="5">
    <source>
        <dbReference type="PROSITE" id="PS50865"/>
    </source>
</evidence>
<dbReference type="AlphaFoldDB" id="A0A9P0ENI0"/>
<protein>
    <recommendedName>
        <fullName evidence="5">MYND-type domain-containing protein</fullName>
    </recommendedName>
</protein>
<evidence type="ECO:0000256" key="2">
    <source>
        <dbReference type="ARBA" id="ARBA00022771"/>
    </source>
</evidence>